<sequence length="65" mass="7160">MTVPKPNALDSRLRGNDGILSCGKLSEKQQPLCRHSHESGIGDSSVSRNSDITETERPRFPPARE</sequence>
<organism evidence="2 3">
    <name type="scientific">Neisseria lactamica ATCC 23970</name>
    <dbReference type="NCBI Taxonomy" id="546265"/>
    <lineage>
        <taxon>Bacteria</taxon>
        <taxon>Pseudomonadati</taxon>
        <taxon>Pseudomonadota</taxon>
        <taxon>Betaproteobacteria</taxon>
        <taxon>Neisseriales</taxon>
        <taxon>Neisseriaceae</taxon>
        <taxon>Neisseria</taxon>
    </lineage>
</organism>
<proteinExistence type="predicted"/>
<feature type="region of interest" description="Disordered" evidence="1">
    <location>
        <begin position="1"/>
        <end position="65"/>
    </location>
</feature>
<feature type="compositionally biased region" description="Polar residues" evidence="1">
    <location>
        <begin position="42"/>
        <end position="52"/>
    </location>
</feature>
<comment type="caution">
    <text evidence="2">The sequence shown here is derived from an EMBL/GenBank/DDBJ whole genome shotgun (WGS) entry which is preliminary data.</text>
</comment>
<evidence type="ECO:0000313" key="3">
    <source>
        <dbReference type="Proteomes" id="UP000003843"/>
    </source>
</evidence>
<evidence type="ECO:0000313" key="2">
    <source>
        <dbReference type="EMBL" id="EEZ75542.1"/>
    </source>
</evidence>
<gene>
    <name evidence="2" type="ORF">NEILACOT_04384</name>
</gene>
<feature type="compositionally biased region" description="Basic and acidic residues" evidence="1">
    <location>
        <begin position="54"/>
        <end position="65"/>
    </location>
</feature>
<dbReference type="AlphaFoldDB" id="D0WA19"/>
<dbReference type="Proteomes" id="UP000003843">
    <property type="component" value="Unassembled WGS sequence"/>
</dbReference>
<protein>
    <submittedName>
        <fullName evidence="2">Uncharacterized protein</fullName>
    </submittedName>
</protein>
<name>D0WA19_NEILA</name>
<evidence type="ECO:0000256" key="1">
    <source>
        <dbReference type="SAM" id="MobiDB-lite"/>
    </source>
</evidence>
<reference evidence="2 3" key="1">
    <citation type="submission" date="2009-10" db="EMBL/GenBank/DDBJ databases">
        <authorList>
            <person name="Weinstock G."/>
            <person name="Sodergren E."/>
            <person name="Clifton S."/>
            <person name="Fulton L."/>
            <person name="Fulton B."/>
            <person name="Courtney L."/>
            <person name="Fronick C."/>
            <person name="Harrison M."/>
            <person name="Strong C."/>
            <person name="Farmer C."/>
            <person name="Delahaunty K."/>
            <person name="Markovic C."/>
            <person name="Hall O."/>
            <person name="Minx P."/>
            <person name="Tomlinson C."/>
            <person name="Mitreva M."/>
            <person name="Nelson J."/>
            <person name="Hou S."/>
            <person name="Wollam A."/>
            <person name="Pepin K.H."/>
            <person name="Johnson M."/>
            <person name="Bhonagiri V."/>
            <person name="Nash W.E."/>
            <person name="Warren W."/>
            <person name="Chinwalla A."/>
            <person name="Mardis E.R."/>
            <person name="Wilson R.K."/>
        </authorList>
    </citation>
    <scope>NUCLEOTIDE SEQUENCE [LARGE SCALE GENOMIC DNA]</scope>
    <source>
        <strain evidence="2 3">ATCC 23970</strain>
    </source>
</reference>
<accession>D0WA19</accession>
<dbReference type="EMBL" id="ACEQ02000015">
    <property type="protein sequence ID" value="EEZ75542.1"/>
    <property type="molecule type" value="Genomic_DNA"/>
</dbReference>